<dbReference type="SUPFAM" id="SSF52540">
    <property type="entry name" value="P-loop containing nucleoside triphosphate hydrolases"/>
    <property type="match status" value="1"/>
</dbReference>
<name>A0ABW5MZ71_9FLAO</name>
<evidence type="ECO:0000313" key="1">
    <source>
        <dbReference type="EMBL" id="MFD2588116.1"/>
    </source>
</evidence>
<protein>
    <recommendedName>
        <fullName evidence="3">UDP-N-acetylglucosamine kinase</fullName>
    </recommendedName>
</protein>
<proteinExistence type="predicted"/>
<reference evidence="2" key="1">
    <citation type="journal article" date="2019" name="Int. J. Syst. Evol. Microbiol.">
        <title>The Global Catalogue of Microorganisms (GCM) 10K type strain sequencing project: providing services to taxonomists for standard genome sequencing and annotation.</title>
        <authorList>
            <consortium name="The Broad Institute Genomics Platform"/>
            <consortium name="The Broad Institute Genome Sequencing Center for Infectious Disease"/>
            <person name="Wu L."/>
            <person name="Ma J."/>
        </authorList>
    </citation>
    <scope>NUCLEOTIDE SEQUENCE [LARGE SCALE GENOMIC DNA]</scope>
    <source>
        <strain evidence="2">KCTC 52368</strain>
    </source>
</reference>
<dbReference type="EMBL" id="JBHULB010000053">
    <property type="protein sequence ID" value="MFD2588116.1"/>
    <property type="molecule type" value="Genomic_DNA"/>
</dbReference>
<evidence type="ECO:0008006" key="3">
    <source>
        <dbReference type="Google" id="ProtNLM"/>
    </source>
</evidence>
<organism evidence="1 2">
    <name type="scientific">Croceitalea marina</name>
    <dbReference type="NCBI Taxonomy" id="1775166"/>
    <lineage>
        <taxon>Bacteria</taxon>
        <taxon>Pseudomonadati</taxon>
        <taxon>Bacteroidota</taxon>
        <taxon>Flavobacteriia</taxon>
        <taxon>Flavobacteriales</taxon>
        <taxon>Flavobacteriaceae</taxon>
        <taxon>Croceitalea</taxon>
    </lineage>
</organism>
<dbReference type="RefSeq" id="WP_377767657.1">
    <property type="nucleotide sequence ID" value="NZ_JBHULB010000053.1"/>
</dbReference>
<accession>A0ABW5MZ71</accession>
<evidence type="ECO:0000313" key="2">
    <source>
        <dbReference type="Proteomes" id="UP001597526"/>
    </source>
</evidence>
<keyword evidence="2" id="KW-1185">Reference proteome</keyword>
<gene>
    <name evidence="1" type="ORF">ACFSQJ_14310</name>
</gene>
<dbReference type="Proteomes" id="UP001597526">
    <property type="component" value="Unassembled WGS sequence"/>
</dbReference>
<sequence>MSNNINAKLDFELPKGFIVFISGVPGVGKTTISYELLKMFDEFRIVEETDLIREVLRGYNEYIEDKFKNEPHLLFKEIEITPSAKFLSYDEAKKQCGHMKKSFEKIIGRQKRKGITTIINGVHIVPEILDGLFDNDNIIYFNLFINDKHSLFERWKERNPLKYTIQNLSVVFDTNLALSASTQTLSKKTENIFNDIDITHLSVGQTKTEIIKCLAKRLQNFQA</sequence>
<dbReference type="Gene3D" id="3.40.50.300">
    <property type="entry name" value="P-loop containing nucleotide triphosphate hydrolases"/>
    <property type="match status" value="1"/>
</dbReference>
<dbReference type="InterPro" id="IPR027417">
    <property type="entry name" value="P-loop_NTPase"/>
</dbReference>
<comment type="caution">
    <text evidence="1">The sequence shown here is derived from an EMBL/GenBank/DDBJ whole genome shotgun (WGS) entry which is preliminary data.</text>
</comment>